<evidence type="ECO:0000259" key="11">
    <source>
        <dbReference type="PROSITE" id="PS51873"/>
    </source>
</evidence>
<feature type="compositionally biased region" description="Basic and acidic residues" evidence="9">
    <location>
        <begin position="37"/>
        <end position="46"/>
    </location>
</feature>
<dbReference type="GO" id="GO:0071797">
    <property type="term" value="C:LUBAC complex"/>
    <property type="evidence" value="ECO:0007669"/>
    <property type="project" value="TreeGrafter"/>
</dbReference>
<keyword evidence="7" id="KW-0862">Zinc</keyword>
<organism evidence="12">
    <name type="scientific">Ascaris suum</name>
    <name type="common">Pig roundworm</name>
    <name type="synonym">Ascaris lumbricoides</name>
    <dbReference type="NCBI Taxonomy" id="6253"/>
    <lineage>
        <taxon>Eukaryota</taxon>
        <taxon>Metazoa</taxon>
        <taxon>Ecdysozoa</taxon>
        <taxon>Nematoda</taxon>
        <taxon>Chromadorea</taxon>
        <taxon>Rhabditida</taxon>
        <taxon>Spirurina</taxon>
        <taxon>Ascaridomorpha</taxon>
        <taxon>Ascaridoidea</taxon>
        <taxon>Ascarididae</taxon>
        <taxon>Ascaris</taxon>
    </lineage>
</organism>
<feature type="compositionally biased region" description="Basic and acidic residues" evidence="9">
    <location>
        <begin position="137"/>
        <end position="146"/>
    </location>
</feature>
<feature type="compositionally biased region" description="Polar residues" evidence="9">
    <location>
        <begin position="21"/>
        <end position="36"/>
    </location>
</feature>
<evidence type="ECO:0000256" key="5">
    <source>
        <dbReference type="ARBA" id="ARBA00022771"/>
    </source>
</evidence>
<keyword evidence="3" id="KW-0479">Metal-binding</keyword>
<evidence type="ECO:0000256" key="4">
    <source>
        <dbReference type="ARBA" id="ARBA00022737"/>
    </source>
</evidence>
<dbReference type="Pfam" id="PF01485">
    <property type="entry name" value="IBR"/>
    <property type="match status" value="2"/>
</dbReference>
<dbReference type="PANTHER" id="PTHR22770:SF13">
    <property type="entry name" value="RING-TYPE DOMAIN-CONTAINING PROTEIN"/>
    <property type="match status" value="1"/>
</dbReference>
<keyword evidence="4" id="KW-0677">Repeat</keyword>
<dbReference type="InterPro" id="IPR001841">
    <property type="entry name" value="Znf_RING"/>
</dbReference>
<feature type="domain" description="RING-type" evidence="10">
    <location>
        <begin position="1047"/>
        <end position="1093"/>
    </location>
</feature>
<evidence type="ECO:0000256" key="1">
    <source>
        <dbReference type="ARBA" id="ARBA00004906"/>
    </source>
</evidence>
<evidence type="ECO:0000256" key="2">
    <source>
        <dbReference type="ARBA" id="ARBA00022679"/>
    </source>
</evidence>
<feature type="domain" description="RING-type" evidence="11">
    <location>
        <begin position="1043"/>
        <end position="1270"/>
    </location>
</feature>
<comment type="pathway">
    <text evidence="1">Protein modification; protein ubiquitination.</text>
</comment>
<dbReference type="Gene3D" id="1.20.120.1750">
    <property type="match status" value="1"/>
</dbReference>
<keyword evidence="2" id="KW-0808">Transferase</keyword>
<sequence>MNQRSVVRRRSNKEPVPAAWDSSNHESFFSQTQRENSFFDRSDSPESQRSFFTLREQEEPYPIALDEKSSRSFFKSTHYDEPFSRSPIEQGSFFTQGKQEDDGFAEDSSDEAYREEGVVGSATSTVDRHGRSSKKKSPADAEAAVHERRPTIDKCVWQFHAFRQQIFEHIRQLANSKTHVSKRSECVVRSMPQRDGSTVPAESTCRSDALVKEAAAVRVQLPVSPALVPMVYEAQKFGIVNEVAVLCACMELDPIFSTWTDESEKWSASLALMPLTFHRGDPITYILICDEYMLHCEAFRKEWCVENSIDEAKINSAFKTADIIIKAMRGFKADWSCMSCKFDLLSVIDYVPWIFRDTFKENIAVYSGLQEKGYLDLKTQKYIQVCSTSVLSLFGEHPEYIVYARLVENQAVTVMAVDASWVAETADPDALDAAKKRRFIAFNVSMGPTAKTMLIEHMERLRLEVDRECHMNEDLKNDPYGRLQIFITAEKLHALQKYIEQHIKPRVELLKRESLEAPVSDANYMVHIGAGGVINQLVLPSDSCSTESPESCHLGGTGDHLPNKVLIRYFGLVPLDARRRIQKRFRIDVRWYRRRSYREAYLGLRHVTPEQVELASRIIASTCRGLQFSVQMFDPSEGERPFSRNISRQIVFYELDEHMTSDDLRSATIPLLEKVNIHVRNEDVFVLYSRSYPCEDERKRRQYEQRISSYLENIGRNAKIIEDRHSNAEIFNGAPSYEHQLPFNVHVNSVSAESDLEMSASVHFHNFGIGVRFFDAVIEHLHTHAPLSMGEVYVNSARMTGIYIVDVETSRRLAFSLRGDLKRLEKRLANTHEVKLELGYDKYDSYDSCAITVAGKYYDRVLDAKASVEALLDGITLDCRRIADRIGDGMEFPDLPYHQLFTSSGRSWLVNLEASMGRENLILTVFPMKVQLKIQGPAVIIREAMRRIEDYLHDWMNSFVDRTILLRPPMYKSGIFDALLNENGQELHSILNKVQGGFSIDVNPCLRELYFSGRRAQRDQLIEFLNDLSNSLVQSKGDSDDGCPPECVICLNRASPEAYCLEACGHYACLVCLNQQLVSAFGNCNLPIKCVSCGQPFVWKDFEALLMGSCDNYTKDFKRIEPLISTALTVFMNSNLDKYRHCTTPDCRGIHEITNEPHLRGCTLCGREVCTRCGNEDHNEMSCEEYSELRNNVDVSIRHWISENPADRRICPNALCQAVIEKQAGCSHMRCERCLTHFCWLCLYTAEEAAAIYRHIEEAHSGSGPHAADAFEELNDPFVREFILQQLRALGVDDPVSWWKVAFYLC</sequence>
<evidence type="ECO:0000259" key="10">
    <source>
        <dbReference type="PROSITE" id="PS50089"/>
    </source>
</evidence>
<dbReference type="GO" id="GO:0004842">
    <property type="term" value="F:ubiquitin-protein transferase activity"/>
    <property type="evidence" value="ECO:0007669"/>
    <property type="project" value="TreeGrafter"/>
</dbReference>
<keyword evidence="6" id="KW-0833">Ubl conjugation pathway</keyword>
<dbReference type="InterPro" id="IPR044066">
    <property type="entry name" value="TRIAD_supradom"/>
</dbReference>
<evidence type="ECO:0000313" key="12">
    <source>
        <dbReference type="EMBL" id="ADY40711.1"/>
    </source>
</evidence>
<feature type="region of interest" description="Disordered" evidence="9">
    <location>
        <begin position="1"/>
        <end position="146"/>
    </location>
</feature>
<name>F1KS57_ASCSU</name>
<evidence type="ECO:0000256" key="8">
    <source>
        <dbReference type="PROSITE-ProRule" id="PRU00175"/>
    </source>
</evidence>
<keyword evidence="5 8" id="KW-0863">Zinc-finger</keyword>
<dbReference type="SMART" id="SM00647">
    <property type="entry name" value="IBR"/>
    <property type="match status" value="2"/>
</dbReference>
<dbReference type="InterPro" id="IPR051628">
    <property type="entry name" value="LUBAC_E3_Ligases"/>
</dbReference>
<feature type="compositionally biased region" description="Basic residues" evidence="9">
    <location>
        <begin position="1"/>
        <end position="11"/>
    </location>
</feature>
<dbReference type="PROSITE" id="PS51873">
    <property type="entry name" value="TRIAD"/>
    <property type="match status" value="1"/>
</dbReference>
<proteinExistence type="evidence at transcript level"/>
<evidence type="ECO:0000256" key="6">
    <source>
        <dbReference type="ARBA" id="ARBA00022786"/>
    </source>
</evidence>
<evidence type="ECO:0000256" key="9">
    <source>
        <dbReference type="SAM" id="MobiDB-lite"/>
    </source>
</evidence>
<evidence type="ECO:0000256" key="7">
    <source>
        <dbReference type="ARBA" id="ARBA00022833"/>
    </source>
</evidence>
<reference evidence="12" key="1">
    <citation type="journal article" date="2011" name="Genome Res.">
        <title>Deep small RNA sequencing from the nematode Ascaris reveals conservation, functional diversification, and novel developmental profiles.</title>
        <authorList>
            <person name="Wang J."/>
            <person name="Czech B."/>
            <person name="Crunk A."/>
            <person name="Wallace A."/>
            <person name="Mitreva M."/>
            <person name="Hannon G.J."/>
            <person name="Davis R.E."/>
        </authorList>
    </citation>
    <scope>NUCLEOTIDE SEQUENCE</scope>
</reference>
<dbReference type="GO" id="GO:0043130">
    <property type="term" value="F:ubiquitin binding"/>
    <property type="evidence" value="ECO:0007669"/>
    <property type="project" value="TreeGrafter"/>
</dbReference>
<accession>F1KS57</accession>
<dbReference type="PROSITE" id="PS50089">
    <property type="entry name" value="ZF_RING_2"/>
    <property type="match status" value="1"/>
</dbReference>
<dbReference type="GO" id="GO:0008270">
    <property type="term" value="F:zinc ion binding"/>
    <property type="evidence" value="ECO:0007669"/>
    <property type="project" value="UniProtKB-KW"/>
</dbReference>
<feature type="compositionally biased region" description="Polar residues" evidence="9">
    <location>
        <begin position="87"/>
        <end position="97"/>
    </location>
</feature>
<dbReference type="EMBL" id="JI164987">
    <property type="protein sequence ID" value="ADY40711.1"/>
    <property type="molecule type" value="mRNA"/>
</dbReference>
<dbReference type="CDD" id="cd20335">
    <property type="entry name" value="BRcat_RBR"/>
    <property type="match status" value="1"/>
</dbReference>
<evidence type="ECO:0000256" key="3">
    <source>
        <dbReference type="ARBA" id="ARBA00022723"/>
    </source>
</evidence>
<dbReference type="GO" id="GO:0097039">
    <property type="term" value="P:protein linear polyubiquitination"/>
    <property type="evidence" value="ECO:0007669"/>
    <property type="project" value="TreeGrafter"/>
</dbReference>
<dbReference type="GO" id="GO:0043161">
    <property type="term" value="P:proteasome-mediated ubiquitin-dependent protein catabolic process"/>
    <property type="evidence" value="ECO:0007669"/>
    <property type="project" value="TreeGrafter"/>
</dbReference>
<dbReference type="InterPro" id="IPR002867">
    <property type="entry name" value="IBR_dom"/>
</dbReference>
<protein>
    <submittedName>
        <fullName evidence="12">Uncharacterized protein</fullName>
    </submittedName>
</protein>
<dbReference type="SUPFAM" id="SSF57850">
    <property type="entry name" value="RING/U-box"/>
    <property type="match status" value="2"/>
</dbReference>
<dbReference type="PANTHER" id="PTHR22770">
    <property type="entry name" value="UBIQUITIN CONJUGATING ENZYME 7 INTERACTING PROTEIN-RELATED"/>
    <property type="match status" value="1"/>
</dbReference>